<feature type="signal peptide" evidence="2">
    <location>
        <begin position="1"/>
        <end position="19"/>
    </location>
</feature>
<dbReference type="AlphaFoldDB" id="A0A4Q4TEL0"/>
<evidence type="ECO:0000313" key="4">
    <source>
        <dbReference type="Proteomes" id="UP000293360"/>
    </source>
</evidence>
<accession>A0A4Q4TEL0</accession>
<keyword evidence="4" id="KW-1185">Reference proteome</keyword>
<dbReference type="EMBL" id="QJNU01000175">
    <property type="protein sequence ID" value="RYP05236.1"/>
    <property type="molecule type" value="Genomic_DNA"/>
</dbReference>
<evidence type="ECO:0000313" key="3">
    <source>
        <dbReference type="EMBL" id="RYP05236.1"/>
    </source>
</evidence>
<evidence type="ECO:0000256" key="1">
    <source>
        <dbReference type="SAM" id="MobiDB-lite"/>
    </source>
</evidence>
<proteinExistence type="predicted"/>
<name>A0A4Q4TEL0_9PEZI</name>
<feature type="compositionally biased region" description="Basic and acidic residues" evidence="1">
    <location>
        <begin position="134"/>
        <end position="160"/>
    </location>
</feature>
<gene>
    <name evidence="3" type="ORF">DL764_003943</name>
</gene>
<feature type="chain" id="PRO_5020522215" description="Ubiquitin 3 binding protein But2 C-terminal domain-containing protein" evidence="2">
    <location>
        <begin position="20"/>
        <end position="311"/>
    </location>
</feature>
<keyword evidence="2" id="KW-0732">Signal</keyword>
<feature type="region of interest" description="Disordered" evidence="1">
    <location>
        <begin position="127"/>
        <end position="166"/>
    </location>
</feature>
<evidence type="ECO:0000256" key="2">
    <source>
        <dbReference type="SAM" id="SignalP"/>
    </source>
</evidence>
<sequence>MPSWKALLVSAAFAGEAFAQEFPVPDLSGDVVCDGTIRPDYNECREELLPQTFDGVTVGPGFMEGPSFKGDDCQIRILKCGQGTAGEFPVDNVASYFGIAENECGEFSAGAVYRWGDACIYVDTPDNSFGPNSKRSEPEREKKQARRDLVNEAREPEDRQCNPPPGPCYTYTEQTFITGVRGFAERVCDNILPDGAKCDQTKSVTVTETFSFDGEVTAGLKDVVSVGASFSSSVAEAVTETITTSIQVDCPNGGYIVYYPLMEVSRGECGVGPQETCNGDCITDSTEPCEYRKPIESGDGNLSGEYDIQCV</sequence>
<evidence type="ECO:0008006" key="5">
    <source>
        <dbReference type="Google" id="ProtNLM"/>
    </source>
</evidence>
<dbReference type="Proteomes" id="UP000293360">
    <property type="component" value="Unassembled WGS sequence"/>
</dbReference>
<reference evidence="3 4" key="1">
    <citation type="submission" date="2018-06" db="EMBL/GenBank/DDBJ databases">
        <title>Complete Genomes of Monosporascus.</title>
        <authorList>
            <person name="Robinson A.J."/>
            <person name="Natvig D.O."/>
        </authorList>
    </citation>
    <scope>NUCLEOTIDE SEQUENCE [LARGE SCALE GENOMIC DNA]</scope>
    <source>
        <strain evidence="3 4">CBS 110550</strain>
    </source>
</reference>
<dbReference type="OrthoDB" id="4672395at2759"/>
<protein>
    <recommendedName>
        <fullName evidence="5">Ubiquitin 3 binding protein But2 C-terminal domain-containing protein</fullName>
    </recommendedName>
</protein>
<comment type="caution">
    <text evidence="3">The sequence shown here is derived from an EMBL/GenBank/DDBJ whole genome shotgun (WGS) entry which is preliminary data.</text>
</comment>
<organism evidence="3 4">
    <name type="scientific">Monosporascus ibericus</name>
    <dbReference type="NCBI Taxonomy" id="155417"/>
    <lineage>
        <taxon>Eukaryota</taxon>
        <taxon>Fungi</taxon>
        <taxon>Dikarya</taxon>
        <taxon>Ascomycota</taxon>
        <taxon>Pezizomycotina</taxon>
        <taxon>Sordariomycetes</taxon>
        <taxon>Xylariomycetidae</taxon>
        <taxon>Xylariales</taxon>
        <taxon>Xylariales incertae sedis</taxon>
        <taxon>Monosporascus</taxon>
    </lineage>
</organism>